<comment type="caution">
    <text evidence="2">The sequence shown here is derived from an EMBL/GenBank/DDBJ whole genome shotgun (WGS) entry which is preliminary data.</text>
</comment>
<dbReference type="InterPro" id="IPR012685">
    <property type="entry name" value="CHP02304_F390_synth-rel"/>
</dbReference>
<name>E3CAZ2_STRPA</name>
<dbReference type="InterPro" id="IPR036866">
    <property type="entry name" value="RibonucZ/Hydroxyglut_hydro"/>
</dbReference>
<dbReference type="Gene3D" id="3.60.15.10">
    <property type="entry name" value="Ribonuclease Z/Hydroxyacylglutathione hydrolase-like"/>
    <property type="match status" value="1"/>
</dbReference>
<sequence length="685" mass="79434">MSNMIKRIDYFPAGYCSSHSGLLFKGIPNEKMQFPAGVFLIHHREKGYILYDTGYHYEIKKRARYFWYRLATPMQMKKEDQIDYLLQERGIDPGEITYVILSHLHPDHLGGAALFPNAHFFVTQEVYEVYQKPKFKDLIFKEFLPADFKDRVTCLKADQRHPAFPYRPTADLFGDGSILVSSIDGHARGQGCLYMDEFKLFIGADLSWGVELLPYTRQMRLIPSLVQDDKKAYLKGADLLETLLQDGIQVVVSHDPQDRIERILNEKTVFLKTFIETRWCHRFRSKEALKRYQDKQLARYHAFITSQSPYFQTHSPESFGTMDKTFMMTHFNELNTLGVDRDQALEMAIRGEQTRDFTEMNGEVAVGLSSGTSGHRGVFVTTEKERSMWAAAILAKMLPKGKLFGHRIAFFLRADNELYQTINSGLIRLEYFDIFKDSKEHLERLKDYQPTIVVAPASTLIELANYVSNQQLAIQPVKVVSVAEILEDRDAQTIAKAFQLDKVDQVYQATEGFLACTCSEGNLHLNEDILSVEKEYLDDSRFYPIITDFKRTSQPIYRYRLNDILVEEKSPCPCGSVFTRIEKIEGRSDDIFYFKKEDGSSQMIYPDFIRRCILFVENIQDYQVTQLADGSIIIALSHRTESMEQAIFAQFELLAQQKQFILPSIQFIDYQWDPTRKLKRVQRLQ</sequence>
<gene>
    <name evidence="2" type="ORF">HMPREF9626_1038</name>
</gene>
<evidence type="ECO:0000313" key="2">
    <source>
        <dbReference type="EMBL" id="EFQ56138.1"/>
    </source>
</evidence>
<dbReference type="PANTHER" id="PTHR36932:SF1">
    <property type="entry name" value="CAPSULAR POLYSACCHARIDE BIOSYNTHESIS PROTEIN"/>
    <property type="match status" value="1"/>
</dbReference>
<dbReference type="NCBIfam" id="TIGR02304">
    <property type="entry name" value="aden_form_hyp"/>
    <property type="match status" value="1"/>
</dbReference>
<dbReference type="InterPro" id="IPR053158">
    <property type="entry name" value="CapK_Type1_Caps_Biosynth"/>
</dbReference>
<proteinExistence type="predicted"/>
<dbReference type="EMBL" id="AEKM01000001">
    <property type="protein sequence ID" value="EFQ56138.1"/>
    <property type="molecule type" value="Genomic_DNA"/>
</dbReference>
<reference evidence="2 3" key="1">
    <citation type="submission" date="2010-10" db="EMBL/GenBank/DDBJ databases">
        <authorList>
            <person name="Durkin A.S."/>
            <person name="Madupu R."/>
            <person name="Torralba M."/>
            <person name="Gillis M."/>
            <person name="Methe B."/>
            <person name="Sutton G."/>
            <person name="Nelson K.E."/>
        </authorList>
    </citation>
    <scope>NUCLEOTIDE SEQUENCE [LARGE SCALE GENOMIC DNA]</scope>
    <source>
        <strain evidence="2 3">F0405</strain>
    </source>
</reference>
<organism evidence="2 3">
    <name type="scientific">Streptococcus parasanguinis F0405</name>
    <dbReference type="NCBI Taxonomy" id="905067"/>
    <lineage>
        <taxon>Bacteria</taxon>
        <taxon>Bacillati</taxon>
        <taxon>Bacillota</taxon>
        <taxon>Bacilli</taxon>
        <taxon>Lactobacillales</taxon>
        <taxon>Streptococcaceae</taxon>
        <taxon>Streptococcus</taxon>
    </lineage>
</organism>
<dbReference type="CDD" id="cd07730">
    <property type="entry name" value="metallo-hydrolase-like_MBL-fold"/>
    <property type="match status" value="1"/>
</dbReference>
<dbReference type="PANTHER" id="PTHR36932">
    <property type="entry name" value="CAPSULAR POLYSACCHARIDE BIOSYNTHESIS PROTEIN"/>
    <property type="match status" value="1"/>
</dbReference>
<evidence type="ECO:0000313" key="3">
    <source>
        <dbReference type="Proteomes" id="UP000003812"/>
    </source>
</evidence>
<accession>E3CAZ2</accession>
<dbReference type="InterPro" id="IPR001279">
    <property type="entry name" value="Metallo-B-lactamas"/>
</dbReference>
<evidence type="ECO:0000259" key="1">
    <source>
        <dbReference type="SMART" id="SM00849"/>
    </source>
</evidence>
<dbReference type="Gene3D" id="3.40.50.12780">
    <property type="entry name" value="N-terminal domain of ligase-like"/>
    <property type="match status" value="1"/>
</dbReference>
<dbReference type="Pfam" id="PF00753">
    <property type="entry name" value="Lactamase_B"/>
    <property type="match status" value="1"/>
</dbReference>
<dbReference type="Proteomes" id="UP000003812">
    <property type="component" value="Unassembled WGS sequence"/>
</dbReference>
<dbReference type="AlphaFoldDB" id="E3CAZ2"/>
<dbReference type="SUPFAM" id="SSF56281">
    <property type="entry name" value="Metallo-hydrolase/oxidoreductase"/>
    <property type="match status" value="1"/>
</dbReference>
<dbReference type="InterPro" id="IPR042099">
    <property type="entry name" value="ANL_N_sf"/>
</dbReference>
<protein>
    <submittedName>
        <fullName evidence="2">Putative adenylate-forming enzyme</fullName>
    </submittedName>
</protein>
<feature type="domain" description="Metallo-beta-lactamase" evidence="1">
    <location>
        <begin position="35"/>
        <end position="254"/>
    </location>
</feature>
<dbReference type="SMART" id="SM00849">
    <property type="entry name" value="Lactamase_B"/>
    <property type="match status" value="1"/>
</dbReference>